<organism evidence="1 2">
    <name type="scientific">Rhizophagus irregularis (strain DAOM 197198w)</name>
    <name type="common">Glomus intraradices</name>
    <dbReference type="NCBI Taxonomy" id="1432141"/>
    <lineage>
        <taxon>Eukaryota</taxon>
        <taxon>Fungi</taxon>
        <taxon>Fungi incertae sedis</taxon>
        <taxon>Mucoromycota</taxon>
        <taxon>Glomeromycotina</taxon>
        <taxon>Glomeromycetes</taxon>
        <taxon>Glomerales</taxon>
        <taxon>Glomeraceae</taxon>
        <taxon>Rhizophagus</taxon>
    </lineage>
</organism>
<accession>A0A015KFI8</accession>
<sequence>MSRCIQKSIYIYLIIPFILFIAMETSFKLYVLQSNSCDFLTVKIYKDDKDKKRYVDFNNAKTSLNQLYIEHLRDHVCSIKGVDDSDKSNLKLWKVIGVKSKDIKEQNIFTEEGVQKLKGKEMELDER</sequence>
<dbReference type="AlphaFoldDB" id="A0A015KFI8"/>
<reference evidence="1 2" key="1">
    <citation type="submission" date="2014-02" db="EMBL/GenBank/DDBJ databases">
        <title>Single nucleus genome sequencing reveals high similarity among nuclei of an endomycorrhizal fungus.</title>
        <authorList>
            <person name="Lin K."/>
            <person name="Geurts R."/>
            <person name="Zhang Z."/>
            <person name="Limpens E."/>
            <person name="Saunders D.G."/>
            <person name="Mu D."/>
            <person name="Pang E."/>
            <person name="Cao H."/>
            <person name="Cha H."/>
            <person name="Lin T."/>
            <person name="Zhou Q."/>
            <person name="Shang Y."/>
            <person name="Li Y."/>
            <person name="Ivanov S."/>
            <person name="Sharma T."/>
            <person name="Velzen R.V."/>
            <person name="Ruijter N.D."/>
            <person name="Aanen D.K."/>
            <person name="Win J."/>
            <person name="Kamoun S."/>
            <person name="Bisseling T."/>
            <person name="Huang S."/>
        </authorList>
    </citation>
    <scope>NUCLEOTIDE SEQUENCE [LARGE SCALE GENOMIC DNA]</scope>
    <source>
        <strain evidence="2">DAOM197198w</strain>
    </source>
</reference>
<evidence type="ECO:0000313" key="1">
    <source>
        <dbReference type="EMBL" id="EXX58381.1"/>
    </source>
</evidence>
<dbReference type="Proteomes" id="UP000022910">
    <property type="component" value="Unassembled WGS sequence"/>
</dbReference>
<gene>
    <name evidence="1" type="ORF">RirG_198560</name>
</gene>
<dbReference type="OrthoDB" id="2424170at2759"/>
<dbReference type="EMBL" id="JEMT01026885">
    <property type="protein sequence ID" value="EXX58381.1"/>
    <property type="molecule type" value="Genomic_DNA"/>
</dbReference>
<evidence type="ECO:0000313" key="2">
    <source>
        <dbReference type="Proteomes" id="UP000022910"/>
    </source>
</evidence>
<protein>
    <submittedName>
        <fullName evidence="1">Uncharacterized protein</fullName>
    </submittedName>
</protein>
<dbReference type="HOGENOM" id="CLU_2238052_0_0_1"/>
<proteinExistence type="predicted"/>
<name>A0A015KFI8_RHIIW</name>
<keyword evidence="2" id="KW-1185">Reference proteome</keyword>
<comment type="caution">
    <text evidence="1">The sequence shown here is derived from an EMBL/GenBank/DDBJ whole genome shotgun (WGS) entry which is preliminary data.</text>
</comment>